<proteinExistence type="predicted"/>
<evidence type="ECO:0000313" key="1">
    <source>
        <dbReference type="EMBL" id="MDR6405053.1"/>
    </source>
</evidence>
<accession>A0ABU1LEA9</accession>
<dbReference type="EMBL" id="JAVDQS010000004">
    <property type="protein sequence ID" value="MDR6405053.1"/>
    <property type="molecule type" value="Genomic_DNA"/>
</dbReference>
<protein>
    <submittedName>
        <fullName evidence="1">NAD-dependent protein-ADP-ribosyltransferase YbiA (DUF1768 family)</fullName>
    </submittedName>
</protein>
<sequence>MLETDSKVENPLLWNGENLLGFALMEVRDELKL</sequence>
<dbReference type="Gene3D" id="1.10.357.40">
    <property type="entry name" value="YbiA-like"/>
    <property type="match status" value="1"/>
</dbReference>
<keyword evidence="2" id="KW-1185">Reference proteome</keyword>
<evidence type="ECO:0000313" key="2">
    <source>
        <dbReference type="Proteomes" id="UP001184853"/>
    </source>
</evidence>
<dbReference type="SUPFAM" id="SSF143990">
    <property type="entry name" value="YbiA-like"/>
    <property type="match status" value="1"/>
</dbReference>
<organism evidence="1 2">
    <name type="scientific">Chryseobacterium geocarposphaerae</name>
    <dbReference type="NCBI Taxonomy" id="1416776"/>
    <lineage>
        <taxon>Bacteria</taxon>
        <taxon>Pseudomonadati</taxon>
        <taxon>Bacteroidota</taxon>
        <taxon>Flavobacteriia</taxon>
        <taxon>Flavobacteriales</taxon>
        <taxon>Weeksellaceae</taxon>
        <taxon>Chryseobacterium group</taxon>
        <taxon>Chryseobacterium</taxon>
    </lineage>
</organism>
<name>A0ABU1LEA9_9FLAO</name>
<dbReference type="InterPro" id="IPR037238">
    <property type="entry name" value="YbiA-like_sf"/>
</dbReference>
<reference evidence="1 2" key="1">
    <citation type="submission" date="2023-07" db="EMBL/GenBank/DDBJ databases">
        <title>Sorghum-associated microbial communities from plants grown in Nebraska, USA.</title>
        <authorList>
            <person name="Schachtman D."/>
        </authorList>
    </citation>
    <scope>NUCLEOTIDE SEQUENCE [LARGE SCALE GENOMIC DNA]</scope>
    <source>
        <strain evidence="1 2">DS1709</strain>
    </source>
</reference>
<comment type="caution">
    <text evidence="1">The sequence shown here is derived from an EMBL/GenBank/DDBJ whole genome shotgun (WGS) entry which is preliminary data.</text>
</comment>
<dbReference type="Proteomes" id="UP001184853">
    <property type="component" value="Unassembled WGS sequence"/>
</dbReference>
<gene>
    <name evidence="1" type="ORF">J2781_001977</name>
</gene>